<organism evidence="2 3">
    <name type="scientific">Rhizobium alvei</name>
    <dbReference type="NCBI Taxonomy" id="1132659"/>
    <lineage>
        <taxon>Bacteria</taxon>
        <taxon>Pseudomonadati</taxon>
        <taxon>Pseudomonadota</taxon>
        <taxon>Alphaproteobacteria</taxon>
        <taxon>Hyphomicrobiales</taxon>
        <taxon>Rhizobiaceae</taxon>
        <taxon>Rhizobium/Agrobacterium group</taxon>
        <taxon>Rhizobium</taxon>
    </lineage>
</organism>
<reference evidence="2" key="2">
    <citation type="submission" date="2023-07" db="EMBL/GenBank/DDBJ databases">
        <authorList>
            <person name="Shen H."/>
        </authorList>
    </citation>
    <scope>NUCLEOTIDE SEQUENCE</scope>
    <source>
        <strain evidence="2">TNR-22</strain>
    </source>
</reference>
<protein>
    <submittedName>
        <fullName evidence="2">DUF983 domain-containing protein</fullName>
    </submittedName>
</protein>
<dbReference type="InterPro" id="IPR009325">
    <property type="entry name" value="DUF983"/>
</dbReference>
<feature type="transmembrane region" description="Helical" evidence="1">
    <location>
        <begin position="58"/>
        <end position="78"/>
    </location>
</feature>
<accession>A0ABT8YHI5</accession>
<comment type="caution">
    <text evidence="2">The sequence shown here is derived from an EMBL/GenBank/DDBJ whole genome shotgun (WGS) entry which is preliminary data.</text>
</comment>
<proteinExistence type="predicted"/>
<keyword evidence="1" id="KW-0812">Transmembrane</keyword>
<dbReference type="EMBL" id="JAUOZU010000001">
    <property type="protein sequence ID" value="MDO6962783.1"/>
    <property type="molecule type" value="Genomic_DNA"/>
</dbReference>
<name>A0ABT8YHI5_9HYPH</name>
<gene>
    <name evidence="2" type="ORF">Q4481_02370</name>
</gene>
<dbReference type="Proteomes" id="UP001174932">
    <property type="component" value="Unassembled WGS sequence"/>
</dbReference>
<keyword evidence="3" id="KW-1185">Reference proteome</keyword>
<dbReference type="Pfam" id="PF06170">
    <property type="entry name" value="DUF983"/>
    <property type="match status" value="1"/>
</dbReference>
<evidence type="ECO:0000256" key="1">
    <source>
        <dbReference type="SAM" id="Phobius"/>
    </source>
</evidence>
<sequence>MTDDKALYPPVDPVKAGITGCCPRCGQGKLFDGLLTIKPRCSACGLDYSFADSGDGPAVFVIMIIGFIVVGLALWTEINLNPPLWLHLILWIPLAVGLSLWLLRVLKALLIALQYRNNARQGEIDRG</sequence>
<keyword evidence="1" id="KW-1133">Transmembrane helix</keyword>
<evidence type="ECO:0000313" key="3">
    <source>
        <dbReference type="Proteomes" id="UP001174932"/>
    </source>
</evidence>
<reference evidence="2" key="1">
    <citation type="journal article" date="2015" name="Int. J. Syst. Evol. Microbiol.">
        <title>Rhizobium alvei sp. nov., isolated from a freshwater river.</title>
        <authorList>
            <person name="Sheu S.Y."/>
            <person name="Huang H.W."/>
            <person name="Young C.C."/>
            <person name="Chen W.M."/>
        </authorList>
    </citation>
    <scope>NUCLEOTIDE SEQUENCE</scope>
    <source>
        <strain evidence="2">TNR-22</strain>
    </source>
</reference>
<evidence type="ECO:0000313" key="2">
    <source>
        <dbReference type="EMBL" id="MDO6962783.1"/>
    </source>
</evidence>
<dbReference type="RefSeq" id="WP_304374656.1">
    <property type="nucleotide sequence ID" value="NZ_JAUOZU010000001.1"/>
</dbReference>
<feature type="transmembrane region" description="Helical" evidence="1">
    <location>
        <begin position="84"/>
        <end position="106"/>
    </location>
</feature>
<keyword evidence="1" id="KW-0472">Membrane</keyword>